<dbReference type="InterPro" id="IPR004639">
    <property type="entry name" value="4pyrrol_synth_GluAld_NH2Trfase"/>
</dbReference>
<keyword evidence="4 7" id="KW-0663">Pyridoxal phosphate</keyword>
<reference evidence="8" key="1">
    <citation type="submission" date="2018-04" db="EMBL/GenBank/DDBJ databases">
        <title>Draft genome sequence of the Candidatus Spirobacillus cienkowskii, a pathogen of freshwater Daphnia species, reconstructed from hemolymph metagenomic reads.</title>
        <authorList>
            <person name="Bresciani L."/>
            <person name="Lemos L.N."/>
            <person name="Wale N."/>
            <person name="Lin J.Y."/>
            <person name="Fernandes G.R."/>
            <person name="Duffy M.A."/>
            <person name="Rodrigues J.M."/>
        </authorList>
    </citation>
    <scope>NUCLEOTIDE SEQUENCE [LARGE SCALE GENOMIC DNA]</scope>
    <source>
        <strain evidence="8">Binning01</strain>
    </source>
</reference>
<dbReference type="InterPro" id="IPR005814">
    <property type="entry name" value="Aminotrans_3"/>
</dbReference>
<dbReference type="GO" id="GO:0030170">
    <property type="term" value="F:pyridoxal phosphate binding"/>
    <property type="evidence" value="ECO:0007669"/>
    <property type="project" value="InterPro"/>
</dbReference>
<comment type="caution">
    <text evidence="8">The sequence shown here is derived from an EMBL/GenBank/DDBJ whole genome shotgun (WGS) entry which is preliminary data.</text>
</comment>
<evidence type="ECO:0000313" key="9">
    <source>
        <dbReference type="Proteomes" id="UP000253934"/>
    </source>
</evidence>
<dbReference type="AlphaFoldDB" id="A0A369KQC4"/>
<comment type="pathway">
    <text evidence="2">Porphyrin-containing compound metabolism; protoporphyrin-IX biosynthesis; 5-aminolevulinate from L-glutamyl-tRNA(Glu): step 2/2.</text>
</comment>
<comment type="subunit">
    <text evidence="7">Homodimer.</text>
</comment>
<comment type="similarity">
    <text evidence="3 7">Belongs to the class-III pyridoxal-phosphate-dependent aminotransferase family. HemL subfamily.</text>
</comment>
<dbReference type="SUPFAM" id="SSF53383">
    <property type="entry name" value="PLP-dependent transferases"/>
    <property type="match status" value="1"/>
</dbReference>
<dbReference type="GO" id="GO:0005737">
    <property type="term" value="C:cytoplasm"/>
    <property type="evidence" value="ECO:0007669"/>
    <property type="project" value="UniProtKB-SubCell"/>
</dbReference>
<comment type="cofactor">
    <cofactor evidence="1 7">
        <name>pyridoxal 5'-phosphate</name>
        <dbReference type="ChEBI" id="CHEBI:597326"/>
    </cofactor>
</comment>
<dbReference type="GO" id="GO:0008483">
    <property type="term" value="F:transaminase activity"/>
    <property type="evidence" value="ECO:0007669"/>
    <property type="project" value="InterPro"/>
</dbReference>
<keyword evidence="5 7" id="KW-0413">Isomerase</keyword>
<keyword evidence="7" id="KW-0963">Cytoplasm</keyword>
<keyword evidence="9" id="KW-1185">Reference proteome</keyword>
<dbReference type="CDD" id="cd00610">
    <property type="entry name" value="OAT_like"/>
    <property type="match status" value="1"/>
</dbReference>
<accession>A0A369KQC4</accession>
<dbReference type="InterPro" id="IPR015422">
    <property type="entry name" value="PyrdxlP-dep_Trfase_small"/>
</dbReference>
<evidence type="ECO:0000256" key="4">
    <source>
        <dbReference type="ARBA" id="ARBA00022898"/>
    </source>
</evidence>
<dbReference type="NCBIfam" id="NF000818">
    <property type="entry name" value="PRK00062.1"/>
    <property type="match status" value="1"/>
</dbReference>
<evidence type="ECO:0000256" key="7">
    <source>
        <dbReference type="HAMAP-Rule" id="MF_00375"/>
    </source>
</evidence>
<dbReference type="InterPro" id="IPR015421">
    <property type="entry name" value="PyrdxlP-dep_Trfase_major"/>
</dbReference>
<dbReference type="FunFam" id="3.40.640.10:FF:000021">
    <property type="entry name" value="Glutamate-1-semialdehyde 2,1-aminomutase"/>
    <property type="match status" value="1"/>
</dbReference>
<dbReference type="Proteomes" id="UP000253934">
    <property type="component" value="Unassembled WGS sequence"/>
</dbReference>
<keyword evidence="6 7" id="KW-0627">Porphyrin biosynthesis</keyword>
<proteinExistence type="inferred from homology"/>
<name>A0A369KQC4_9BACT</name>
<dbReference type="RefSeq" id="WP_338634930.1">
    <property type="nucleotide sequence ID" value="NZ_CP146516.1"/>
</dbReference>
<sequence length="437" mass="47933">MLNEQLLKNSNSLSVMERSRNIFPGGVNSPVRSFRSVGGEPLVFSHGHGKYLFDVDGNAFVDFCSSWGPLILGYSHPSVVSALHKQLDKAITFGAPSELEVQLAEKMQQWIPGLEMMRFVSSGTEATMSAVRAARAATKRNKFVKFEGCYHGHADQFLVKAGSGLATLGNTSSAGVPEGTIQDTLTAIYNSQESVSEIFNQYGSDIAAVIIEPIAANMGLVAPEPKFMHFLRDITKKYGTVLIFDEVMTGFRLCRGGAAEYFQIQPDLWTFGKIIGGGLPAAAYGGKKEIMQHISPLGSAYQAGTLSGNPLAMVAGFTTLCAIEEQNAFCQLESLGEYFDLLVQKQLTEFMEQSKICYFRVASFFCFFYGTNKLPKNFAEVSRTDMTLFNKVFHALLCEGIYLGPSGYEVGFLSTCIEKSDLEKLVLVIKDVLKRNN</sequence>
<dbReference type="EC" id="5.4.3.8" evidence="7"/>
<comment type="subcellular location">
    <subcellularLocation>
        <location evidence="7">Cytoplasm</location>
    </subcellularLocation>
</comment>
<dbReference type="InterPro" id="IPR015424">
    <property type="entry name" value="PyrdxlP-dep_Trfase"/>
</dbReference>
<dbReference type="EMBL" id="QOVW01000075">
    <property type="protein sequence ID" value="RDB35772.1"/>
    <property type="molecule type" value="Genomic_DNA"/>
</dbReference>
<dbReference type="GO" id="GO:0006782">
    <property type="term" value="P:protoporphyrinogen IX biosynthetic process"/>
    <property type="evidence" value="ECO:0007669"/>
    <property type="project" value="UniProtKB-UniRule"/>
</dbReference>
<gene>
    <name evidence="7 8" type="primary">hemL</name>
    <name evidence="8" type="ORF">DCC88_08330</name>
</gene>
<dbReference type="NCBIfam" id="TIGR00713">
    <property type="entry name" value="hemL"/>
    <property type="match status" value="1"/>
</dbReference>
<dbReference type="PANTHER" id="PTHR43713:SF3">
    <property type="entry name" value="GLUTAMATE-1-SEMIALDEHYDE 2,1-AMINOMUTASE 1, CHLOROPLASTIC-RELATED"/>
    <property type="match status" value="1"/>
</dbReference>
<comment type="catalytic activity">
    <reaction evidence="7">
        <text>(S)-4-amino-5-oxopentanoate = 5-aminolevulinate</text>
        <dbReference type="Rhea" id="RHEA:14265"/>
        <dbReference type="ChEBI" id="CHEBI:57501"/>
        <dbReference type="ChEBI" id="CHEBI:356416"/>
        <dbReference type="EC" id="5.4.3.8"/>
    </reaction>
</comment>
<dbReference type="PANTHER" id="PTHR43713">
    <property type="entry name" value="GLUTAMATE-1-SEMIALDEHYDE 2,1-AMINOMUTASE"/>
    <property type="match status" value="1"/>
</dbReference>
<organism evidence="8 9">
    <name type="scientific">Spirobacillus cienkowskii</name>
    <dbReference type="NCBI Taxonomy" id="495820"/>
    <lineage>
        <taxon>Bacteria</taxon>
        <taxon>Pseudomonadati</taxon>
        <taxon>Bdellovibrionota</taxon>
        <taxon>Oligoflexia</taxon>
        <taxon>Silvanigrellales</taxon>
        <taxon>Spirobacillus</taxon>
    </lineage>
</organism>
<evidence type="ECO:0000256" key="6">
    <source>
        <dbReference type="ARBA" id="ARBA00023244"/>
    </source>
</evidence>
<dbReference type="Gene3D" id="3.40.640.10">
    <property type="entry name" value="Type I PLP-dependent aspartate aminotransferase-like (Major domain)"/>
    <property type="match status" value="1"/>
</dbReference>
<dbReference type="UniPathway" id="UPA00251">
    <property type="reaction ID" value="UER00317"/>
</dbReference>
<protein>
    <recommendedName>
        <fullName evidence="7">Glutamate-1-semialdehyde 2,1-aminomutase</fullName>
        <shortName evidence="7">GSA</shortName>
        <ecNumber evidence="7">5.4.3.8</ecNumber>
    </recommendedName>
    <alternativeName>
        <fullName evidence="7">Glutamate-1-semialdehyde aminotransferase</fullName>
        <shortName evidence="7">GSA-AT</shortName>
    </alternativeName>
</protein>
<evidence type="ECO:0000256" key="1">
    <source>
        <dbReference type="ARBA" id="ARBA00001933"/>
    </source>
</evidence>
<dbReference type="Pfam" id="PF00202">
    <property type="entry name" value="Aminotran_3"/>
    <property type="match status" value="1"/>
</dbReference>
<evidence type="ECO:0000256" key="3">
    <source>
        <dbReference type="ARBA" id="ARBA00008981"/>
    </source>
</evidence>
<feature type="modified residue" description="N6-(pyridoxal phosphate)lysine" evidence="7">
    <location>
        <position position="273"/>
    </location>
</feature>
<dbReference type="HAMAP" id="MF_00375">
    <property type="entry name" value="HemL_aminotrans_3"/>
    <property type="match status" value="1"/>
</dbReference>
<dbReference type="GO" id="GO:0042286">
    <property type="term" value="F:glutamate-1-semialdehyde 2,1-aminomutase activity"/>
    <property type="evidence" value="ECO:0007669"/>
    <property type="project" value="UniProtKB-UniRule"/>
</dbReference>
<evidence type="ECO:0000256" key="5">
    <source>
        <dbReference type="ARBA" id="ARBA00023235"/>
    </source>
</evidence>
<evidence type="ECO:0000256" key="2">
    <source>
        <dbReference type="ARBA" id="ARBA00004819"/>
    </source>
</evidence>
<dbReference type="Gene3D" id="3.90.1150.10">
    <property type="entry name" value="Aspartate Aminotransferase, domain 1"/>
    <property type="match status" value="1"/>
</dbReference>
<evidence type="ECO:0000313" key="8">
    <source>
        <dbReference type="EMBL" id="RDB35772.1"/>
    </source>
</evidence>